<dbReference type="Proteomes" id="UP000693672">
    <property type="component" value="Unassembled WGS sequence"/>
</dbReference>
<protein>
    <recommendedName>
        <fullName evidence="3">Hydrolase</fullName>
    </recommendedName>
</protein>
<evidence type="ECO:0008006" key="3">
    <source>
        <dbReference type="Google" id="ProtNLM"/>
    </source>
</evidence>
<gene>
    <name evidence="1" type="ORF">PAESOLCIP111_02430</name>
</gene>
<accession>A0A916K467</accession>
<proteinExistence type="predicted"/>
<evidence type="ECO:0000313" key="2">
    <source>
        <dbReference type="Proteomes" id="UP000693672"/>
    </source>
</evidence>
<organism evidence="1 2">
    <name type="scientific">Paenibacillus solanacearum</name>
    <dbReference type="NCBI Taxonomy" id="2048548"/>
    <lineage>
        <taxon>Bacteria</taxon>
        <taxon>Bacillati</taxon>
        <taxon>Bacillota</taxon>
        <taxon>Bacilli</taxon>
        <taxon>Bacillales</taxon>
        <taxon>Paenibacillaceae</taxon>
        <taxon>Paenibacillus</taxon>
    </lineage>
</organism>
<comment type="caution">
    <text evidence="1">The sequence shown here is derived from an EMBL/GenBank/DDBJ whole genome shotgun (WGS) entry which is preliminary data.</text>
</comment>
<sequence length="41" mass="4314">MKLGLAAADLDGTLLGGTSGAIETVARARIGARRRLFSRDR</sequence>
<dbReference type="EMBL" id="CAJVAS010000008">
    <property type="protein sequence ID" value="CAG7622475.1"/>
    <property type="molecule type" value="Genomic_DNA"/>
</dbReference>
<keyword evidence="2" id="KW-1185">Reference proteome</keyword>
<name>A0A916K467_9BACL</name>
<dbReference type="AlphaFoldDB" id="A0A916K467"/>
<reference evidence="1" key="1">
    <citation type="submission" date="2021-06" db="EMBL/GenBank/DDBJ databases">
        <authorList>
            <person name="Criscuolo A."/>
        </authorList>
    </citation>
    <scope>NUCLEOTIDE SEQUENCE</scope>
    <source>
        <strain evidence="1">CIP111600</strain>
    </source>
</reference>
<evidence type="ECO:0000313" key="1">
    <source>
        <dbReference type="EMBL" id="CAG7622475.1"/>
    </source>
</evidence>